<gene>
    <name evidence="1" type="ORF">FN960_20155</name>
</gene>
<evidence type="ECO:0000313" key="1">
    <source>
        <dbReference type="EMBL" id="TSB44672.1"/>
    </source>
</evidence>
<dbReference type="EMBL" id="VLXZ01000022">
    <property type="protein sequence ID" value="TSB44672.1"/>
    <property type="molecule type" value="Genomic_DNA"/>
</dbReference>
<dbReference type="SUPFAM" id="SSF52833">
    <property type="entry name" value="Thioredoxin-like"/>
    <property type="match status" value="1"/>
</dbReference>
<comment type="caution">
    <text evidence="1">The sequence shown here is derived from an EMBL/GenBank/DDBJ whole genome shotgun (WGS) entry which is preliminary data.</text>
</comment>
<dbReference type="RefSeq" id="WP_143850668.1">
    <property type="nucleotide sequence ID" value="NZ_VLXZ01000022.1"/>
</dbReference>
<dbReference type="InterPro" id="IPR036249">
    <property type="entry name" value="Thioredoxin-like_sf"/>
</dbReference>
<organism evidence="1 2">
    <name type="scientific">Alkalicoccobacillus porphyridii</name>
    <dbReference type="NCBI Taxonomy" id="2597270"/>
    <lineage>
        <taxon>Bacteria</taxon>
        <taxon>Bacillati</taxon>
        <taxon>Bacillota</taxon>
        <taxon>Bacilli</taxon>
        <taxon>Bacillales</taxon>
        <taxon>Bacillaceae</taxon>
        <taxon>Alkalicoccobacillus</taxon>
    </lineage>
</organism>
<evidence type="ECO:0000313" key="2">
    <source>
        <dbReference type="Proteomes" id="UP000318521"/>
    </source>
</evidence>
<dbReference type="Gene3D" id="3.40.30.10">
    <property type="entry name" value="Glutaredoxin"/>
    <property type="match status" value="1"/>
</dbReference>
<accession>A0A553ZT79</accession>
<proteinExistence type="predicted"/>
<sequence length="187" mass="21997">MQDLNQWFEKGLSRYAYIHSMEVNQDKLLDIYNQFHLDQPERQALHLLQPKKLRALILTADWCGDAMVNLPVFMRIADEALIETRYFIRDNHLDLMDQYLTNGTSRAIPIIVVIDQEGHEVTTWGPRAPELEELVTERKSKLPDKEAPEYKESFKVFAQEMSSLYTQDPTSWDWIKNDILKTLQKTI</sequence>
<protein>
    <submittedName>
        <fullName evidence="1">Thioredoxin family protein</fullName>
    </submittedName>
</protein>
<dbReference type="Proteomes" id="UP000318521">
    <property type="component" value="Unassembled WGS sequence"/>
</dbReference>
<reference evidence="1 2" key="1">
    <citation type="submission" date="2019-07" db="EMBL/GenBank/DDBJ databases">
        <authorList>
            <person name="Park Y.J."/>
            <person name="Jeong S.E."/>
            <person name="Jung H.S."/>
        </authorList>
    </citation>
    <scope>NUCLEOTIDE SEQUENCE [LARGE SCALE GENOMIC DNA]</scope>
    <source>
        <strain evidence="2">P16(2019)</strain>
    </source>
</reference>
<dbReference type="AlphaFoldDB" id="A0A553ZT79"/>
<dbReference type="OrthoDB" id="6120799at2"/>
<dbReference type="Pfam" id="PF14595">
    <property type="entry name" value="Thioredoxin_9"/>
    <property type="match status" value="1"/>
</dbReference>
<keyword evidence="2" id="KW-1185">Reference proteome</keyword>
<name>A0A553ZT79_9BACI</name>